<dbReference type="Proteomes" id="UP000825078">
    <property type="component" value="Chromosome"/>
</dbReference>
<reference evidence="1" key="1">
    <citation type="submission" date="2021-05" db="EMBL/GenBank/DDBJ databases">
        <title>Molecular characterization for Shewanella algae harboring chromosomal blaOXA-55-like strains isolated from clinical and environment sample.</title>
        <authorList>
            <person name="Ohama Y."/>
            <person name="Aoki K."/>
            <person name="Harada S."/>
            <person name="Moriya K."/>
            <person name="Ishii Y."/>
            <person name="Tateda K."/>
        </authorList>
    </citation>
    <scope>NUCLEOTIDE SEQUENCE</scope>
    <source>
        <strain evidence="1">TUM17379</strain>
    </source>
</reference>
<proteinExistence type="predicted"/>
<accession>A0AAD1KCY9</accession>
<dbReference type="AlphaFoldDB" id="A0AAD1KCY9"/>
<name>A0AAD1KCY9_9GAMM</name>
<evidence type="ECO:0000313" key="2">
    <source>
        <dbReference type="Proteomes" id="UP000825078"/>
    </source>
</evidence>
<protein>
    <submittedName>
        <fullName evidence="1">Uncharacterized protein</fullName>
    </submittedName>
</protein>
<sequence length="73" mass="8278">MLGVYLVQFEFIAEIKGNNKGIYIVIIPSIYPSLTGIYCVEAFDPSPVFLAVQRYQFRRTHHADGDLQSGRGR</sequence>
<gene>
    <name evidence="1" type="ORF">TUM17379_42010</name>
</gene>
<organism evidence="1 2">
    <name type="scientific">Shewanella algae</name>
    <dbReference type="NCBI Taxonomy" id="38313"/>
    <lineage>
        <taxon>Bacteria</taxon>
        <taxon>Pseudomonadati</taxon>
        <taxon>Pseudomonadota</taxon>
        <taxon>Gammaproteobacteria</taxon>
        <taxon>Alteromonadales</taxon>
        <taxon>Shewanellaceae</taxon>
        <taxon>Shewanella</taxon>
    </lineage>
</organism>
<evidence type="ECO:0000313" key="1">
    <source>
        <dbReference type="EMBL" id="BCV47183.1"/>
    </source>
</evidence>
<dbReference type="EMBL" id="AP024613">
    <property type="protein sequence ID" value="BCV47183.1"/>
    <property type="molecule type" value="Genomic_DNA"/>
</dbReference>